<dbReference type="Proteomes" id="UP000183461">
    <property type="component" value="Unassembled WGS sequence"/>
</dbReference>
<dbReference type="PANTHER" id="PTHR46438:SF11">
    <property type="entry name" value="LIPASE-RELATED"/>
    <property type="match status" value="1"/>
</dbReference>
<dbReference type="InterPro" id="IPR000073">
    <property type="entry name" value="AB_hydrolase_1"/>
</dbReference>
<protein>
    <submittedName>
        <fullName evidence="2">Pimeloyl-ACP methyl ester carboxylesterase</fullName>
    </submittedName>
</protein>
<evidence type="ECO:0000313" key="3">
    <source>
        <dbReference type="Proteomes" id="UP000183461"/>
    </source>
</evidence>
<organism evidence="2 3">
    <name type="scientific">Ruminococcus flavefaciens</name>
    <dbReference type="NCBI Taxonomy" id="1265"/>
    <lineage>
        <taxon>Bacteria</taxon>
        <taxon>Bacillati</taxon>
        <taxon>Bacillota</taxon>
        <taxon>Clostridia</taxon>
        <taxon>Eubacteriales</taxon>
        <taxon>Oscillospiraceae</taxon>
        <taxon>Ruminococcus</taxon>
    </lineage>
</organism>
<evidence type="ECO:0000259" key="1">
    <source>
        <dbReference type="Pfam" id="PF00561"/>
    </source>
</evidence>
<sequence>MIKTVNGLKINYEEKGEGDLIVLLHGWGSNITLFANMIELLSKKYKVVAMDMPGFGKSEEPKEVWDVSSYVQFVIDFLKDYDTKEVMLLGHSFGGRVIIKMHSRNDLPFKVTKVILVDSAGIMPPKSNKKTWRTRYYKMGKTVLSWGIVKKLFPDALENFRKKMGSADYAAASPMMRQVMVKVVNEDLEPYLPNIKAPTLLVWGVNDTATPLSDGEKMEKLIPDAGLVKLENAGHYSFLEQQFTFNRVMCSFMKIED</sequence>
<name>A0A1K1MW03_RUMFL</name>
<gene>
    <name evidence="2" type="ORF">SAMN02910280_1432</name>
</gene>
<dbReference type="Gene3D" id="3.40.50.1820">
    <property type="entry name" value="alpha/beta hydrolase"/>
    <property type="match status" value="1"/>
</dbReference>
<feature type="domain" description="AB hydrolase-1" evidence="1">
    <location>
        <begin position="20"/>
        <end position="135"/>
    </location>
</feature>
<dbReference type="AlphaFoldDB" id="A0A1K1MW03"/>
<accession>A0A1K1MW03</accession>
<evidence type="ECO:0000313" key="2">
    <source>
        <dbReference type="EMBL" id="SFW27287.1"/>
    </source>
</evidence>
<feature type="domain" description="AB hydrolase-1" evidence="1">
    <location>
        <begin position="186"/>
        <end position="240"/>
    </location>
</feature>
<reference evidence="2 3" key="1">
    <citation type="submission" date="2016-11" db="EMBL/GenBank/DDBJ databases">
        <authorList>
            <person name="Jaros S."/>
            <person name="Januszkiewicz K."/>
            <person name="Wedrychowicz H."/>
        </authorList>
    </citation>
    <scope>NUCLEOTIDE SEQUENCE [LARGE SCALE GENOMIC DNA]</scope>
    <source>
        <strain evidence="2 3">YL228</strain>
    </source>
</reference>
<dbReference type="SUPFAM" id="SSF53474">
    <property type="entry name" value="alpha/beta-Hydrolases"/>
    <property type="match status" value="1"/>
</dbReference>
<dbReference type="InterPro" id="IPR029058">
    <property type="entry name" value="AB_hydrolase_fold"/>
</dbReference>
<dbReference type="Pfam" id="PF00561">
    <property type="entry name" value="Abhydrolase_1"/>
    <property type="match status" value="2"/>
</dbReference>
<dbReference type="PANTHER" id="PTHR46438">
    <property type="entry name" value="ALPHA/BETA-HYDROLASES SUPERFAMILY PROTEIN"/>
    <property type="match status" value="1"/>
</dbReference>
<dbReference type="RefSeq" id="WP_072299775.1">
    <property type="nucleotide sequence ID" value="NZ_FPIP01000003.1"/>
</dbReference>
<dbReference type="EMBL" id="FPIP01000003">
    <property type="protein sequence ID" value="SFW27287.1"/>
    <property type="molecule type" value="Genomic_DNA"/>
</dbReference>
<proteinExistence type="predicted"/>
<dbReference type="PRINTS" id="PR00111">
    <property type="entry name" value="ABHYDROLASE"/>
</dbReference>